<dbReference type="Pfam" id="PF01638">
    <property type="entry name" value="HxlR"/>
    <property type="match status" value="1"/>
</dbReference>
<evidence type="ECO:0000313" key="5">
    <source>
        <dbReference type="EMBL" id="MBP2185399.1"/>
    </source>
</evidence>
<keyword evidence="2 5" id="KW-0238">DNA-binding</keyword>
<sequence length="106" mass="11835">MRARPGDDHCALDAVLGLLSGKWKVLLLWELSERPRRFGELRRSLDGISEKVLSAHLRELEKDGLCLRTEHPGAVLHVEYSLTGAGSELLGALVPLTEWSLTHLRD</sequence>
<evidence type="ECO:0000256" key="1">
    <source>
        <dbReference type="ARBA" id="ARBA00023015"/>
    </source>
</evidence>
<reference evidence="5 6" key="1">
    <citation type="submission" date="2021-03" db="EMBL/GenBank/DDBJ databases">
        <title>Sequencing the genomes of 1000 actinobacteria strains.</title>
        <authorList>
            <person name="Klenk H.-P."/>
        </authorList>
    </citation>
    <scope>NUCLEOTIDE SEQUENCE [LARGE SCALE GENOMIC DNA]</scope>
    <source>
        <strain evidence="5 6">DSM 45510</strain>
    </source>
</reference>
<accession>A0ABS4Q153</accession>
<evidence type="ECO:0000256" key="3">
    <source>
        <dbReference type="ARBA" id="ARBA00023163"/>
    </source>
</evidence>
<dbReference type="Proteomes" id="UP000741013">
    <property type="component" value="Unassembled WGS sequence"/>
</dbReference>
<dbReference type="SUPFAM" id="SSF46785">
    <property type="entry name" value="Winged helix' DNA-binding domain"/>
    <property type="match status" value="1"/>
</dbReference>
<dbReference type="PANTHER" id="PTHR33204:SF29">
    <property type="entry name" value="TRANSCRIPTIONAL REGULATOR"/>
    <property type="match status" value="1"/>
</dbReference>
<protein>
    <submittedName>
        <fullName evidence="5">DNA-binding HxlR family transcriptional regulator</fullName>
    </submittedName>
</protein>
<gene>
    <name evidence="5" type="ORF">JOM49_006925</name>
</gene>
<evidence type="ECO:0000313" key="6">
    <source>
        <dbReference type="Proteomes" id="UP000741013"/>
    </source>
</evidence>
<keyword evidence="3" id="KW-0804">Transcription</keyword>
<proteinExistence type="predicted"/>
<dbReference type="EMBL" id="JAGGMS010000001">
    <property type="protein sequence ID" value="MBP2185399.1"/>
    <property type="molecule type" value="Genomic_DNA"/>
</dbReference>
<dbReference type="InterPro" id="IPR036388">
    <property type="entry name" value="WH-like_DNA-bd_sf"/>
</dbReference>
<feature type="domain" description="HTH hxlR-type" evidence="4">
    <location>
        <begin position="10"/>
        <end position="106"/>
    </location>
</feature>
<organism evidence="5 6">
    <name type="scientific">Amycolatopsis magusensis</name>
    <dbReference type="NCBI Taxonomy" id="882444"/>
    <lineage>
        <taxon>Bacteria</taxon>
        <taxon>Bacillati</taxon>
        <taxon>Actinomycetota</taxon>
        <taxon>Actinomycetes</taxon>
        <taxon>Pseudonocardiales</taxon>
        <taxon>Pseudonocardiaceae</taxon>
        <taxon>Amycolatopsis</taxon>
    </lineage>
</organism>
<evidence type="ECO:0000256" key="2">
    <source>
        <dbReference type="ARBA" id="ARBA00023125"/>
    </source>
</evidence>
<dbReference type="RefSeq" id="WP_209668293.1">
    <property type="nucleotide sequence ID" value="NZ_JAGGMS010000001.1"/>
</dbReference>
<keyword evidence="1" id="KW-0805">Transcription regulation</keyword>
<comment type="caution">
    <text evidence="5">The sequence shown here is derived from an EMBL/GenBank/DDBJ whole genome shotgun (WGS) entry which is preliminary data.</text>
</comment>
<keyword evidence="6" id="KW-1185">Reference proteome</keyword>
<dbReference type="Gene3D" id="1.10.10.10">
    <property type="entry name" value="Winged helix-like DNA-binding domain superfamily/Winged helix DNA-binding domain"/>
    <property type="match status" value="1"/>
</dbReference>
<dbReference type="PROSITE" id="PS51118">
    <property type="entry name" value="HTH_HXLR"/>
    <property type="match status" value="1"/>
</dbReference>
<evidence type="ECO:0000259" key="4">
    <source>
        <dbReference type="PROSITE" id="PS51118"/>
    </source>
</evidence>
<dbReference type="GO" id="GO:0003677">
    <property type="term" value="F:DNA binding"/>
    <property type="evidence" value="ECO:0007669"/>
    <property type="project" value="UniProtKB-KW"/>
</dbReference>
<dbReference type="InterPro" id="IPR002577">
    <property type="entry name" value="HTH_HxlR"/>
</dbReference>
<dbReference type="InterPro" id="IPR036390">
    <property type="entry name" value="WH_DNA-bd_sf"/>
</dbReference>
<dbReference type="PANTHER" id="PTHR33204">
    <property type="entry name" value="TRANSCRIPTIONAL REGULATOR, MARR FAMILY"/>
    <property type="match status" value="1"/>
</dbReference>
<name>A0ABS4Q153_9PSEU</name>